<dbReference type="EMBL" id="NGKU01000001">
    <property type="protein sequence ID" value="OTN76570.1"/>
    <property type="molecule type" value="Genomic_DNA"/>
</dbReference>
<dbReference type="STRING" id="1834191.A5886_001647"/>
<name>A0A242A6P8_9ENTE</name>
<feature type="chain" id="PRO_5038621940" description="Transcobalamin-like C-terminal domain-containing protein" evidence="1">
    <location>
        <begin position="24"/>
        <end position="139"/>
    </location>
</feature>
<proteinExistence type="predicted"/>
<evidence type="ECO:0000256" key="1">
    <source>
        <dbReference type="SAM" id="SignalP"/>
    </source>
</evidence>
<dbReference type="Pfam" id="PF14478">
    <property type="entry name" value="DUF4430"/>
    <property type="match status" value="1"/>
</dbReference>
<sequence>MKQKIMISYVLLLSLLLVGCAKPSIDGTSTSTEASSAEKSATQRTAEISFVNNSDDTSAALTDKTVTFEEGTTLMTIMKDNFELVEDQGMITSIDGLAQDEGSGYYWTYTINDEMINTGANDTFLGENDQVVFTYEKFE</sequence>
<dbReference type="AlphaFoldDB" id="A0A242A6P8"/>
<dbReference type="Gene3D" id="2.170.130.30">
    <property type="match status" value="1"/>
</dbReference>
<dbReference type="Proteomes" id="UP000195043">
    <property type="component" value="Unassembled WGS sequence"/>
</dbReference>
<protein>
    <recommendedName>
        <fullName evidence="2">Transcobalamin-like C-terminal domain-containing protein</fullName>
    </recommendedName>
</protein>
<reference evidence="3 4" key="1">
    <citation type="submission" date="2017-05" db="EMBL/GenBank/DDBJ databases">
        <title>The Genome Sequence of Enterococcus sp. 8G7_MSG3316.</title>
        <authorList>
            <consortium name="The Broad Institute Genomics Platform"/>
            <consortium name="The Broad Institute Genomic Center for Infectious Diseases"/>
            <person name="Earl A."/>
            <person name="Manson A."/>
            <person name="Schwartman J."/>
            <person name="Gilmore M."/>
            <person name="Abouelleil A."/>
            <person name="Cao P."/>
            <person name="Chapman S."/>
            <person name="Cusick C."/>
            <person name="Shea T."/>
            <person name="Young S."/>
            <person name="Neafsey D."/>
            <person name="Nusbaum C."/>
            <person name="Birren B."/>
        </authorList>
    </citation>
    <scope>NUCLEOTIDE SEQUENCE [LARGE SCALE GENOMIC DNA]</scope>
    <source>
        <strain evidence="3 4">8G7_MSG3316</strain>
    </source>
</reference>
<feature type="signal peptide" evidence="1">
    <location>
        <begin position="1"/>
        <end position="23"/>
    </location>
</feature>
<evidence type="ECO:0000313" key="3">
    <source>
        <dbReference type="EMBL" id="OTN76570.1"/>
    </source>
</evidence>
<gene>
    <name evidence="3" type="ORF">A5886_001647</name>
</gene>
<feature type="domain" description="Transcobalamin-like C-terminal" evidence="2">
    <location>
        <begin position="71"/>
        <end position="137"/>
    </location>
</feature>
<evidence type="ECO:0000313" key="4">
    <source>
        <dbReference type="Proteomes" id="UP000195043"/>
    </source>
</evidence>
<comment type="caution">
    <text evidence="3">The sequence shown here is derived from an EMBL/GenBank/DDBJ whole genome shotgun (WGS) entry which is preliminary data.</text>
</comment>
<dbReference type="PROSITE" id="PS51257">
    <property type="entry name" value="PROKAR_LIPOPROTEIN"/>
    <property type="match status" value="1"/>
</dbReference>
<evidence type="ECO:0000259" key="2">
    <source>
        <dbReference type="Pfam" id="PF14478"/>
    </source>
</evidence>
<dbReference type="RefSeq" id="WP_086274511.1">
    <property type="nucleotide sequence ID" value="NZ_NGKU01000001.1"/>
</dbReference>
<keyword evidence="4" id="KW-1185">Reference proteome</keyword>
<dbReference type="InterPro" id="IPR027954">
    <property type="entry name" value="Transcobalamin-like_C"/>
</dbReference>
<keyword evidence="1" id="KW-0732">Signal</keyword>
<accession>A0A242A6P8</accession>
<organism evidence="3 4">
    <name type="scientific">Candidatus Enterococcus testudinis</name>
    <dbReference type="NCBI Taxonomy" id="1834191"/>
    <lineage>
        <taxon>Bacteria</taxon>
        <taxon>Bacillati</taxon>
        <taxon>Bacillota</taxon>
        <taxon>Bacilli</taxon>
        <taxon>Lactobacillales</taxon>
        <taxon>Enterococcaceae</taxon>
        <taxon>Enterococcus</taxon>
    </lineage>
</organism>
<dbReference type="OrthoDB" id="2870483at2"/>